<dbReference type="Proteomes" id="UP000837801">
    <property type="component" value="Unassembled WGS sequence"/>
</dbReference>
<keyword evidence="3" id="KW-0677">Repeat</keyword>
<dbReference type="SUPFAM" id="SSF50978">
    <property type="entry name" value="WD40 repeat-like"/>
    <property type="match status" value="1"/>
</dbReference>
<comment type="caution">
    <text evidence="9">The sequence shown here is derived from an EMBL/GenBank/DDBJ whole genome shotgun (WGS) entry which is preliminary data.</text>
</comment>
<proteinExistence type="predicted"/>
<feature type="repeat" description="WD" evidence="6">
    <location>
        <begin position="317"/>
        <end position="359"/>
    </location>
</feature>
<evidence type="ECO:0000256" key="7">
    <source>
        <dbReference type="SAM" id="MobiDB-lite"/>
    </source>
</evidence>
<gene>
    <name evidence="9" type="ORF">CLIB1423_17S02542</name>
</gene>
<feature type="compositionally biased region" description="Basic and acidic residues" evidence="7">
    <location>
        <begin position="107"/>
        <end position="119"/>
    </location>
</feature>
<feature type="compositionally biased region" description="Polar residues" evidence="7">
    <location>
        <begin position="92"/>
        <end position="106"/>
    </location>
</feature>
<dbReference type="PROSITE" id="PS00678">
    <property type="entry name" value="WD_REPEATS_1"/>
    <property type="match status" value="2"/>
</dbReference>
<dbReference type="OrthoDB" id="427795at2759"/>
<dbReference type="PROSITE" id="PS50294">
    <property type="entry name" value="WD_REPEATS_REGION"/>
    <property type="match status" value="1"/>
</dbReference>
<dbReference type="GO" id="GO:0005634">
    <property type="term" value="C:nucleus"/>
    <property type="evidence" value="ECO:0007669"/>
    <property type="project" value="UniProtKB-SubCell"/>
</dbReference>
<keyword evidence="2 6" id="KW-0853">WD repeat</keyword>
<evidence type="ECO:0000256" key="6">
    <source>
        <dbReference type="PROSITE-ProRule" id="PRU00221"/>
    </source>
</evidence>
<sequence>MSAEELLSKFDEGTQELTIKEEYQLWRKNCRYMYEFVTETALTWPSLTVQWLPNHTSNEADGVIDCKLLLGTHTSGEDVDYLKVAQTQLPANKSQQVSVKSTSPTNGKDDATKTKDSKSAHSSRVKIIRKFKNGAEINRARYMPQDSSIVATINGKGDIDLYNIDSSKDSSNSSIAQFQPHTDNGYGISWSPFQKGHLLSSSDDKSIVITDTNTKLEVFKNTTASKDIVNDSKFHPLSQNVFGTVSEDKFVHIFDLRVNADKPVSSYYSEDSKGINSLAFSPFSTNLMAIGNTNSNICLLDIRKMSSSSSDGLLHTLMGHSASITSLEFSPHKDGILASGSEDRRLILWDLSKTGEEQTQEDAEDGCPELFMMHAGHTGSVMDLNWCPYKDWTLASVADDNIVHLWEVGKSILNDKVEIDINELE</sequence>
<protein>
    <submittedName>
        <fullName evidence="9">Histone acetyltransferase type B subunit 2</fullName>
    </submittedName>
</protein>
<feature type="region of interest" description="Disordered" evidence="7">
    <location>
        <begin position="92"/>
        <end position="121"/>
    </location>
</feature>
<evidence type="ECO:0000256" key="4">
    <source>
        <dbReference type="ARBA" id="ARBA00022853"/>
    </source>
</evidence>
<organism evidence="9 10">
    <name type="scientific">[Candida] railenensis</name>
    <dbReference type="NCBI Taxonomy" id="45579"/>
    <lineage>
        <taxon>Eukaryota</taxon>
        <taxon>Fungi</taxon>
        <taxon>Dikarya</taxon>
        <taxon>Ascomycota</taxon>
        <taxon>Saccharomycotina</taxon>
        <taxon>Pichiomycetes</taxon>
        <taxon>Debaryomycetaceae</taxon>
        <taxon>Kurtzmaniella</taxon>
    </lineage>
</organism>
<feature type="repeat" description="WD" evidence="6">
    <location>
        <begin position="374"/>
        <end position="408"/>
    </location>
</feature>
<dbReference type="PANTHER" id="PTHR22850">
    <property type="entry name" value="WD40 REPEAT FAMILY"/>
    <property type="match status" value="1"/>
</dbReference>
<dbReference type="InterPro" id="IPR022052">
    <property type="entry name" value="Histone-bd_RBBP4-like_N"/>
</dbReference>
<keyword evidence="10" id="KW-1185">Reference proteome</keyword>
<keyword evidence="4" id="KW-0156">Chromatin regulator</keyword>
<dbReference type="EMBL" id="CAKXYY010000017">
    <property type="protein sequence ID" value="CAH2354589.1"/>
    <property type="molecule type" value="Genomic_DNA"/>
</dbReference>
<dbReference type="InterPro" id="IPR015943">
    <property type="entry name" value="WD40/YVTN_repeat-like_dom_sf"/>
</dbReference>
<evidence type="ECO:0000259" key="8">
    <source>
        <dbReference type="Pfam" id="PF12265"/>
    </source>
</evidence>
<evidence type="ECO:0000313" key="10">
    <source>
        <dbReference type="Proteomes" id="UP000837801"/>
    </source>
</evidence>
<dbReference type="Gene3D" id="2.130.10.10">
    <property type="entry name" value="YVTN repeat-like/Quinoprotein amine dehydrogenase"/>
    <property type="match status" value="1"/>
</dbReference>
<evidence type="ECO:0000313" key="9">
    <source>
        <dbReference type="EMBL" id="CAH2354589.1"/>
    </source>
</evidence>
<dbReference type="GO" id="GO:0006325">
    <property type="term" value="P:chromatin organization"/>
    <property type="evidence" value="ECO:0007669"/>
    <property type="project" value="UniProtKB-KW"/>
</dbReference>
<comment type="subcellular location">
    <subcellularLocation>
        <location evidence="1">Nucleus</location>
    </subcellularLocation>
</comment>
<keyword evidence="5" id="KW-0539">Nucleus</keyword>
<evidence type="ECO:0000256" key="1">
    <source>
        <dbReference type="ARBA" id="ARBA00004123"/>
    </source>
</evidence>
<name>A0A9P0W036_9ASCO</name>
<dbReference type="InterPro" id="IPR019775">
    <property type="entry name" value="WD40_repeat_CS"/>
</dbReference>
<dbReference type="InterPro" id="IPR001680">
    <property type="entry name" value="WD40_rpt"/>
</dbReference>
<feature type="domain" description="Histone-binding protein RBBP4-like N-terminal" evidence="8">
    <location>
        <begin position="21"/>
        <end position="90"/>
    </location>
</feature>
<dbReference type="InterPro" id="IPR036322">
    <property type="entry name" value="WD40_repeat_dom_sf"/>
</dbReference>
<dbReference type="Pfam" id="PF00400">
    <property type="entry name" value="WD40"/>
    <property type="match status" value="2"/>
</dbReference>
<dbReference type="SMART" id="SM00320">
    <property type="entry name" value="WD40"/>
    <property type="match status" value="6"/>
</dbReference>
<evidence type="ECO:0000256" key="3">
    <source>
        <dbReference type="ARBA" id="ARBA00022737"/>
    </source>
</evidence>
<reference evidence="9" key="1">
    <citation type="submission" date="2022-03" db="EMBL/GenBank/DDBJ databases">
        <authorList>
            <person name="Legras J.-L."/>
            <person name="Devillers H."/>
            <person name="Grondin C."/>
        </authorList>
    </citation>
    <scope>NUCLEOTIDE SEQUENCE</scope>
    <source>
        <strain evidence="9">CLIB 1423</strain>
    </source>
</reference>
<dbReference type="PROSITE" id="PS50082">
    <property type="entry name" value="WD_REPEATS_2"/>
    <property type="match status" value="2"/>
</dbReference>
<dbReference type="AlphaFoldDB" id="A0A9P0W036"/>
<evidence type="ECO:0000256" key="5">
    <source>
        <dbReference type="ARBA" id="ARBA00023242"/>
    </source>
</evidence>
<dbReference type="InterPro" id="IPR050459">
    <property type="entry name" value="WD_repeat_RBAP46/RBAP48/MSI1"/>
</dbReference>
<evidence type="ECO:0000256" key="2">
    <source>
        <dbReference type="ARBA" id="ARBA00022574"/>
    </source>
</evidence>
<dbReference type="Pfam" id="PF12265">
    <property type="entry name" value="CAF1C_H4-bd"/>
    <property type="match status" value="1"/>
</dbReference>
<accession>A0A9P0W036</accession>